<dbReference type="PANTHER" id="PTHR43017:SF1">
    <property type="entry name" value="ACETYLTRANSFERASE YJL218W-RELATED"/>
    <property type="match status" value="1"/>
</dbReference>
<dbReference type="SUPFAM" id="SSF51161">
    <property type="entry name" value="Trimeric LpxA-like enzymes"/>
    <property type="match status" value="1"/>
</dbReference>
<gene>
    <name evidence="4" type="ORF">H9729_06505</name>
</gene>
<dbReference type="EMBL" id="DXCQ01000059">
    <property type="protein sequence ID" value="HIY97322.1"/>
    <property type="molecule type" value="Genomic_DNA"/>
</dbReference>
<dbReference type="InterPro" id="IPR011004">
    <property type="entry name" value="Trimer_LpxA-like_sf"/>
</dbReference>
<dbReference type="InterPro" id="IPR001451">
    <property type="entry name" value="Hexapep"/>
</dbReference>
<name>A0A9D2CT45_9FIRM</name>
<dbReference type="InterPro" id="IPR039369">
    <property type="entry name" value="LacA-like"/>
</dbReference>
<evidence type="ECO:0000256" key="2">
    <source>
        <dbReference type="ARBA" id="ARBA00022737"/>
    </source>
</evidence>
<accession>A0A9D2CT45</accession>
<dbReference type="AlphaFoldDB" id="A0A9D2CT45"/>
<dbReference type="Pfam" id="PF00132">
    <property type="entry name" value="Hexapep"/>
    <property type="match status" value="1"/>
</dbReference>
<dbReference type="InterPro" id="IPR018357">
    <property type="entry name" value="Hexapep_transf_CS"/>
</dbReference>
<evidence type="ECO:0000256" key="1">
    <source>
        <dbReference type="ARBA" id="ARBA00022679"/>
    </source>
</evidence>
<dbReference type="PROSITE" id="PS00101">
    <property type="entry name" value="HEXAPEP_TRANSFERASES"/>
    <property type="match status" value="1"/>
</dbReference>
<evidence type="ECO:0000256" key="3">
    <source>
        <dbReference type="RuleBase" id="RU367021"/>
    </source>
</evidence>
<reference evidence="4" key="1">
    <citation type="journal article" date="2021" name="PeerJ">
        <title>Extensive microbial diversity within the chicken gut microbiome revealed by metagenomics and culture.</title>
        <authorList>
            <person name="Gilroy R."/>
            <person name="Ravi A."/>
            <person name="Getino M."/>
            <person name="Pursley I."/>
            <person name="Horton D.L."/>
            <person name="Alikhan N.F."/>
            <person name="Baker D."/>
            <person name="Gharbi K."/>
            <person name="Hall N."/>
            <person name="Watson M."/>
            <person name="Adriaenssens E.M."/>
            <person name="Foster-Nyarko E."/>
            <person name="Jarju S."/>
            <person name="Secka A."/>
            <person name="Antonio M."/>
            <person name="Oren A."/>
            <person name="Chaudhuri R.R."/>
            <person name="La Ragione R."/>
            <person name="Hildebrand F."/>
            <person name="Pallen M.J."/>
        </authorList>
    </citation>
    <scope>NUCLEOTIDE SEQUENCE</scope>
    <source>
        <strain evidence="4">1345</strain>
    </source>
</reference>
<dbReference type="PANTHER" id="PTHR43017">
    <property type="entry name" value="GALACTOSIDE O-ACETYLTRANSFERASE"/>
    <property type="match status" value="1"/>
</dbReference>
<evidence type="ECO:0000313" key="4">
    <source>
        <dbReference type="EMBL" id="HIY97322.1"/>
    </source>
</evidence>
<proteinExistence type="inferred from homology"/>
<dbReference type="Proteomes" id="UP000886750">
    <property type="component" value="Unassembled WGS sequence"/>
</dbReference>
<dbReference type="CDD" id="cd03357">
    <property type="entry name" value="LbH_MAT_GAT"/>
    <property type="match status" value="1"/>
</dbReference>
<reference evidence="4" key="2">
    <citation type="submission" date="2021-04" db="EMBL/GenBank/DDBJ databases">
        <authorList>
            <person name="Gilroy R."/>
        </authorList>
    </citation>
    <scope>NUCLEOTIDE SEQUENCE</scope>
    <source>
        <strain evidence="4">1345</strain>
    </source>
</reference>
<keyword evidence="3" id="KW-0012">Acyltransferase</keyword>
<sequence length="137" mass="14653">MITPPFWCDYGYNIYVGDFFYSNHNLIITDGAEVRFGNHVFIAPNCCFTTADHALDAEQRRAGLEVAKPIRVGNDVWIGAGTTVLAGASIGDGTVIGAGSVVKGEIPAGVIAVGVPCRVLRKITDADKRRYPTAPEL</sequence>
<keyword evidence="1 3" id="KW-0808">Transferase</keyword>
<dbReference type="EC" id="2.3.1.-" evidence="3"/>
<dbReference type="GO" id="GO:0008870">
    <property type="term" value="F:galactoside O-acetyltransferase activity"/>
    <property type="evidence" value="ECO:0007669"/>
    <property type="project" value="TreeGrafter"/>
</dbReference>
<keyword evidence="2" id="KW-0677">Repeat</keyword>
<comment type="caution">
    <text evidence="4">The sequence shown here is derived from an EMBL/GenBank/DDBJ whole genome shotgun (WGS) entry which is preliminary data.</text>
</comment>
<dbReference type="Gene3D" id="2.160.10.10">
    <property type="entry name" value="Hexapeptide repeat proteins"/>
    <property type="match status" value="1"/>
</dbReference>
<organism evidence="4 5">
    <name type="scientific">Candidatus Borkfalkia excrementigallinarum</name>
    <dbReference type="NCBI Taxonomy" id="2838506"/>
    <lineage>
        <taxon>Bacteria</taxon>
        <taxon>Bacillati</taxon>
        <taxon>Bacillota</taxon>
        <taxon>Clostridia</taxon>
        <taxon>Christensenellales</taxon>
        <taxon>Christensenellaceae</taxon>
        <taxon>Candidatus Borkfalkia</taxon>
    </lineage>
</organism>
<protein>
    <recommendedName>
        <fullName evidence="3">Acetyltransferase</fullName>
        <ecNumber evidence="3">2.3.1.-</ecNumber>
    </recommendedName>
</protein>
<evidence type="ECO:0000313" key="5">
    <source>
        <dbReference type="Proteomes" id="UP000886750"/>
    </source>
</evidence>
<comment type="similarity">
    <text evidence="3">Belongs to the transferase hexapeptide repeat family.</text>
</comment>